<dbReference type="InterPro" id="IPR050315">
    <property type="entry name" value="FAD-oxidoreductase_2"/>
</dbReference>
<dbReference type="InterPro" id="IPR036188">
    <property type="entry name" value="FAD/NAD-bd_sf"/>
</dbReference>
<protein>
    <submittedName>
        <fullName evidence="6">FAD-dependent oxidoreductase</fullName>
    </submittedName>
</protein>
<keyword evidence="4" id="KW-0560">Oxidoreductase</keyword>
<evidence type="ECO:0000313" key="6">
    <source>
        <dbReference type="EMBL" id="MDV7264228.1"/>
    </source>
</evidence>
<name>A0AAE4UXX1_9NOCA</name>
<dbReference type="PANTHER" id="PTHR43400">
    <property type="entry name" value="FUMARATE REDUCTASE"/>
    <property type="match status" value="1"/>
</dbReference>
<dbReference type="Proteomes" id="UP001185863">
    <property type="component" value="Unassembled WGS sequence"/>
</dbReference>
<comment type="cofactor">
    <cofactor evidence="1">
        <name>FAD</name>
        <dbReference type="ChEBI" id="CHEBI:57692"/>
    </cofactor>
</comment>
<dbReference type="GO" id="GO:0008202">
    <property type="term" value="P:steroid metabolic process"/>
    <property type="evidence" value="ECO:0007669"/>
    <property type="project" value="UniProtKB-ARBA"/>
</dbReference>
<evidence type="ECO:0000256" key="1">
    <source>
        <dbReference type="ARBA" id="ARBA00001974"/>
    </source>
</evidence>
<evidence type="ECO:0000256" key="2">
    <source>
        <dbReference type="ARBA" id="ARBA00022630"/>
    </source>
</evidence>
<keyword evidence="2" id="KW-0285">Flavoprotein</keyword>
<gene>
    <name evidence="6" type="ORF">R4315_06660</name>
</gene>
<reference evidence="6" key="1">
    <citation type="submission" date="2023-10" db="EMBL/GenBank/DDBJ databases">
        <title>Development of a sustainable strategy for remediation of hydrocarbon-contaminated territories based on the waste exchange concept.</title>
        <authorList>
            <person name="Krivoruchko A."/>
        </authorList>
    </citation>
    <scope>NUCLEOTIDE SEQUENCE</scope>
    <source>
        <strain evidence="6">IEGM 68</strain>
    </source>
</reference>
<dbReference type="InterPro" id="IPR027477">
    <property type="entry name" value="Succ_DH/fumarate_Rdtase_cat_sf"/>
</dbReference>
<dbReference type="GO" id="GO:0033765">
    <property type="term" value="F:steroid dehydrogenase activity, acting on the CH-CH group of donors"/>
    <property type="evidence" value="ECO:0007669"/>
    <property type="project" value="UniProtKB-ARBA"/>
</dbReference>
<dbReference type="Gene3D" id="3.90.700.10">
    <property type="entry name" value="Succinate dehydrogenase/fumarate reductase flavoprotein, catalytic domain"/>
    <property type="match status" value="1"/>
</dbReference>
<accession>A0AAE4UXX1</accession>
<dbReference type="EMBL" id="JAWLUP010000008">
    <property type="protein sequence ID" value="MDV7264228.1"/>
    <property type="molecule type" value="Genomic_DNA"/>
</dbReference>
<sequence>MPTQDVALPEGSTSICDVLVLGAGGSGLAAAVAAAQSGARVIVLEKAATFGGSTAMAVGAFAAPMTSLQRKAGIADSVEEFISDLEHTNGAFEERENHELRRLFAFNAASTLDWLIGLGVRFLGPFPEPPHRHPRTHLVLPNSKSYTATLRATARRLSVRIVLSSPAGELLRNSTGAVIGARSADGTYLASRGVVIATGDFSASADLLRSGIGEAASRVSPVNPGNTGDGHLLGQSAGGQLVQMDTAFETLRYAPRTRPDVLKAMPAHPAFARLAAPVANHLPRPLFDFFTKGAMISWLAPSPAMYTAGAIHVSSSGTRVANEESTSELARGVAAHGNRSFMLFESGVAAAFSRGGDPIAAFPGVAQAYLEDVRRFRPDLLTEAPTLQELATELRVPASALITTVTRWNDSIDTGTDTDYGREHFGAGIRQGPFFALGPLQAVVTLTNGGLAVDTDLRVLDRTGTPIAGLFAAGSAGQGGLQLLNNGLHIGWAMTSGRLAGTAAARSPILTGSPNTHLSAAFL</sequence>
<feature type="domain" description="FAD-dependent oxidoreductase 2 FAD-binding" evidence="5">
    <location>
        <begin position="307"/>
        <end position="485"/>
    </location>
</feature>
<dbReference type="PANTHER" id="PTHR43400:SF10">
    <property type="entry name" value="3-OXOSTEROID 1-DEHYDROGENASE"/>
    <property type="match status" value="1"/>
</dbReference>
<keyword evidence="3" id="KW-0274">FAD</keyword>
<dbReference type="AlphaFoldDB" id="A0AAE4UXX1"/>
<evidence type="ECO:0000259" key="5">
    <source>
        <dbReference type="Pfam" id="PF00890"/>
    </source>
</evidence>
<comment type="caution">
    <text evidence="6">The sequence shown here is derived from an EMBL/GenBank/DDBJ whole genome shotgun (WGS) entry which is preliminary data.</text>
</comment>
<dbReference type="Gene3D" id="3.50.50.60">
    <property type="entry name" value="FAD/NAD(P)-binding domain"/>
    <property type="match status" value="1"/>
</dbReference>
<dbReference type="InterPro" id="IPR003953">
    <property type="entry name" value="FAD-dep_OxRdtase_2_FAD-bd"/>
</dbReference>
<evidence type="ECO:0000256" key="4">
    <source>
        <dbReference type="ARBA" id="ARBA00023002"/>
    </source>
</evidence>
<evidence type="ECO:0000256" key="3">
    <source>
        <dbReference type="ARBA" id="ARBA00022827"/>
    </source>
</evidence>
<evidence type="ECO:0000313" key="7">
    <source>
        <dbReference type="Proteomes" id="UP001185863"/>
    </source>
</evidence>
<proteinExistence type="predicted"/>
<organism evidence="6 7">
    <name type="scientific">Rhodococcus oxybenzonivorans</name>
    <dbReference type="NCBI Taxonomy" id="1990687"/>
    <lineage>
        <taxon>Bacteria</taxon>
        <taxon>Bacillati</taxon>
        <taxon>Actinomycetota</taxon>
        <taxon>Actinomycetes</taxon>
        <taxon>Mycobacteriales</taxon>
        <taxon>Nocardiaceae</taxon>
        <taxon>Rhodococcus</taxon>
    </lineage>
</organism>
<dbReference type="RefSeq" id="WP_213575898.1">
    <property type="nucleotide sequence ID" value="NZ_JAWLUP010000008.1"/>
</dbReference>
<dbReference type="Pfam" id="PF00890">
    <property type="entry name" value="FAD_binding_2"/>
    <property type="match status" value="2"/>
</dbReference>
<dbReference type="SUPFAM" id="SSF51905">
    <property type="entry name" value="FAD/NAD(P)-binding domain"/>
    <property type="match status" value="1"/>
</dbReference>
<feature type="domain" description="FAD-dependent oxidoreductase 2 FAD-binding" evidence="5">
    <location>
        <begin position="17"/>
        <end position="248"/>
    </location>
</feature>
<dbReference type="SUPFAM" id="SSF56425">
    <property type="entry name" value="Succinate dehydrogenase/fumarate reductase flavoprotein, catalytic domain"/>
    <property type="match status" value="1"/>
</dbReference>